<feature type="repeat" description="PPR" evidence="3">
    <location>
        <begin position="389"/>
        <end position="423"/>
    </location>
</feature>
<evidence type="ECO:0000256" key="2">
    <source>
        <dbReference type="ARBA" id="ARBA00022737"/>
    </source>
</evidence>
<feature type="repeat" description="PPR" evidence="3">
    <location>
        <begin position="181"/>
        <end position="215"/>
    </location>
</feature>
<protein>
    <recommendedName>
        <fullName evidence="6">Pentacotripeptide-repeat region of PRORP domain-containing protein</fullName>
    </recommendedName>
</protein>
<proteinExistence type="inferred from homology"/>
<dbReference type="PROSITE" id="PS51375">
    <property type="entry name" value="PPR"/>
    <property type="match status" value="7"/>
</dbReference>
<reference evidence="4 5" key="1">
    <citation type="journal article" date="2013" name="BMC Genomics">
        <title>The miniature genome of a carnivorous plant Genlisea aurea contains a low number of genes and short non-coding sequences.</title>
        <authorList>
            <person name="Leushkin E.V."/>
            <person name="Sutormin R.A."/>
            <person name="Nabieva E.R."/>
            <person name="Penin A.A."/>
            <person name="Kondrashov A.S."/>
            <person name="Logacheva M.D."/>
        </authorList>
    </citation>
    <scope>NUCLEOTIDE SEQUENCE [LARGE SCALE GENOMIC DNA]</scope>
</reference>
<evidence type="ECO:0000313" key="4">
    <source>
        <dbReference type="EMBL" id="EPS70746.1"/>
    </source>
</evidence>
<evidence type="ECO:0000256" key="1">
    <source>
        <dbReference type="ARBA" id="ARBA00007626"/>
    </source>
</evidence>
<dbReference type="InterPro" id="IPR011990">
    <property type="entry name" value="TPR-like_helical_dom_sf"/>
</dbReference>
<dbReference type="Pfam" id="PF13041">
    <property type="entry name" value="PPR_2"/>
    <property type="match status" value="1"/>
</dbReference>
<dbReference type="PANTHER" id="PTHR47939:SF5">
    <property type="entry name" value="PENTACOTRIPEPTIDE-REPEAT REGION OF PRORP DOMAIN-CONTAINING PROTEIN"/>
    <property type="match status" value="1"/>
</dbReference>
<dbReference type="Pfam" id="PF01535">
    <property type="entry name" value="PPR"/>
    <property type="match status" value="3"/>
</dbReference>
<dbReference type="Pfam" id="PF12854">
    <property type="entry name" value="PPR_1"/>
    <property type="match status" value="1"/>
</dbReference>
<evidence type="ECO:0008006" key="6">
    <source>
        <dbReference type="Google" id="ProtNLM"/>
    </source>
</evidence>
<dbReference type="PANTHER" id="PTHR47939">
    <property type="entry name" value="MEMBRANE-ASSOCIATED SALT-INDUCIBLE PROTEIN-LIKE"/>
    <property type="match status" value="1"/>
</dbReference>
<gene>
    <name evidence="4" type="ORF">M569_04016</name>
</gene>
<keyword evidence="2" id="KW-0677">Repeat</keyword>
<accession>S8D072</accession>
<evidence type="ECO:0000256" key="3">
    <source>
        <dbReference type="PROSITE-ProRule" id="PRU00708"/>
    </source>
</evidence>
<feature type="repeat" description="PPR" evidence="3">
    <location>
        <begin position="287"/>
        <end position="321"/>
    </location>
</feature>
<feature type="repeat" description="PPR" evidence="3">
    <location>
        <begin position="216"/>
        <end position="250"/>
    </location>
</feature>
<dbReference type="Gene3D" id="1.25.40.10">
    <property type="entry name" value="Tetratricopeptide repeat domain"/>
    <property type="match status" value="4"/>
</dbReference>
<comment type="caution">
    <text evidence="4">The sequence shown here is derived from an EMBL/GenBank/DDBJ whole genome shotgun (WGS) entry which is preliminary data.</text>
</comment>
<name>S8D072_9LAMI</name>
<feature type="non-terminal residue" evidence="4">
    <location>
        <position position="1"/>
    </location>
</feature>
<feature type="repeat" description="PPR" evidence="3">
    <location>
        <begin position="111"/>
        <end position="145"/>
    </location>
</feature>
<keyword evidence="5" id="KW-1185">Reference proteome</keyword>
<sequence length="471" mass="53058">QVVKSVDDFLSPADKLRGIFLQKFCGKSAVFNALNGVQVELNDELLVKVMNEGNLSGDSIVLFFNWALDQPNVSEKVSIYNSTIKALGKRKFFKHMMQVLNGMKDKAISPNADTLFIVMNSYLRARQVSKAVKIFGELEKYGFQSNSGTISVALNCLSRHSYVGAACSLFNKLRQKSRQRDCSIYNIMIGGWSKMGRISQVERLVKLMVDDGVDPDCITYSHVIEVFGRAGRVDSAIEIFKHLEEKGNSTLSPEVYNAVIFSCLANDKADEGLKYYEEMQRKGFDPNAKTYTGVISSLLRIRKVADAIEMFDEMVSKEMIPSAGTLTKFIEPLCRYGPPHAALMIYSRARKAGCLVSDSAYKLLLMRLGRFGKCGMLLKIWEESGYPCDLKVYEYMINGLCNVGKLETAVVVMEDCVQRGLFPGKIICSKLKNKLMSSGKVEIAYKLFLKLRNARAEENARRYWRSKGWHF</sequence>
<dbReference type="EMBL" id="AUSU01001558">
    <property type="protein sequence ID" value="EPS70746.1"/>
    <property type="molecule type" value="Genomic_DNA"/>
</dbReference>
<dbReference type="OrthoDB" id="185373at2759"/>
<dbReference type="Proteomes" id="UP000015453">
    <property type="component" value="Unassembled WGS sequence"/>
</dbReference>
<comment type="similarity">
    <text evidence="1">Belongs to the PPR family. P subfamily.</text>
</comment>
<feature type="repeat" description="PPR" evidence="3">
    <location>
        <begin position="252"/>
        <end position="286"/>
    </location>
</feature>
<organism evidence="4 5">
    <name type="scientific">Genlisea aurea</name>
    <dbReference type="NCBI Taxonomy" id="192259"/>
    <lineage>
        <taxon>Eukaryota</taxon>
        <taxon>Viridiplantae</taxon>
        <taxon>Streptophyta</taxon>
        <taxon>Embryophyta</taxon>
        <taxon>Tracheophyta</taxon>
        <taxon>Spermatophyta</taxon>
        <taxon>Magnoliopsida</taxon>
        <taxon>eudicotyledons</taxon>
        <taxon>Gunneridae</taxon>
        <taxon>Pentapetalae</taxon>
        <taxon>asterids</taxon>
        <taxon>lamiids</taxon>
        <taxon>Lamiales</taxon>
        <taxon>Lentibulariaceae</taxon>
        <taxon>Genlisea</taxon>
    </lineage>
</organism>
<dbReference type="AlphaFoldDB" id="S8D072"/>
<feature type="repeat" description="PPR" evidence="3">
    <location>
        <begin position="76"/>
        <end position="110"/>
    </location>
</feature>
<dbReference type="InterPro" id="IPR050667">
    <property type="entry name" value="PPR-containing_protein"/>
</dbReference>
<dbReference type="InterPro" id="IPR002885">
    <property type="entry name" value="PPR_rpt"/>
</dbReference>
<dbReference type="NCBIfam" id="TIGR00756">
    <property type="entry name" value="PPR"/>
    <property type="match status" value="6"/>
</dbReference>
<evidence type="ECO:0000313" key="5">
    <source>
        <dbReference type="Proteomes" id="UP000015453"/>
    </source>
</evidence>